<evidence type="ECO:0000313" key="8">
    <source>
        <dbReference type="EMBL" id="SCV02310.1"/>
    </source>
</evidence>
<feature type="transmembrane region" description="Helical" evidence="6">
    <location>
        <begin position="411"/>
        <end position="431"/>
    </location>
</feature>
<keyword evidence="2" id="KW-0813">Transport</keyword>
<dbReference type="PANTHER" id="PTHR43791">
    <property type="entry name" value="PERMEASE-RELATED"/>
    <property type="match status" value="1"/>
</dbReference>
<dbReference type="PANTHER" id="PTHR43791:SF50">
    <property type="entry name" value="TRANSPORTER, PUTATIVE (AFU_ORTHOLOGUE AFUA_2G00840)-RELATED"/>
    <property type="match status" value="1"/>
</dbReference>
<evidence type="ECO:0000256" key="6">
    <source>
        <dbReference type="SAM" id="Phobius"/>
    </source>
</evidence>
<dbReference type="GO" id="GO:0022857">
    <property type="term" value="F:transmembrane transporter activity"/>
    <property type="evidence" value="ECO:0007669"/>
    <property type="project" value="InterPro"/>
</dbReference>
<dbReference type="InterPro" id="IPR011701">
    <property type="entry name" value="MFS"/>
</dbReference>
<feature type="transmembrane region" description="Helical" evidence="6">
    <location>
        <begin position="321"/>
        <end position="339"/>
    </location>
</feature>
<reference evidence="8 9" key="1">
    <citation type="submission" date="2016-03" db="EMBL/GenBank/DDBJ databases">
        <authorList>
            <person name="Devillers H."/>
        </authorList>
    </citation>
    <scope>NUCLEOTIDE SEQUENCE [LARGE SCALE GENOMIC DNA]</scope>
    <source>
        <strain evidence="8">CBS 11717</strain>
    </source>
</reference>
<keyword evidence="5 6" id="KW-0472">Membrane</keyword>
<organism evidence="8 9">
    <name type="scientific">Lachancea mirantina</name>
    <dbReference type="NCBI Taxonomy" id="1230905"/>
    <lineage>
        <taxon>Eukaryota</taxon>
        <taxon>Fungi</taxon>
        <taxon>Dikarya</taxon>
        <taxon>Ascomycota</taxon>
        <taxon>Saccharomycotina</taxon>
        <taxon>Saccharomycetes</taxon>
        <taxon>Saccharomycetales</taxon>
        <taxon>Saccharomycetaceae</taxon>
        <taxon>Lachancea</taxon>
    </lineage>
</organism>
<feature type="transmembrane region" description="Helical" evidence="6">
    <location>
        <begin position="283"/>
        <end position="301"/>
    </location>
</feature>
<evidence type="ECO:0000256" key="4">
    <source>
        <dbReference type="ARBA" id="ARBA00022989"/>
    </source>
</evidence>
<feature type="transmembrane region" description="Helical" evidence="6">
    <location>
        <begin position="216"/>
        <end position="236"/>
    </location>
</feature>
<accession>A0A1G4KD96</accession>
<feature type="domain" description="Major facilitator superfamily (MFS) profile" evidence="7">
    <location>
        <begin position="56"/>
        <end position="470"/>
    </location>
</feature>
<evidence type="ECO:0000256" key="5">
    <source>
        <dbReference type="ARBA" id="ARBA00023136"/>
    </source>
</evidence>
<feature type="transmembrane region" description="Helical" evidence="6">
    <location>
        <begin position="443"/>
        <end position="466"/>
    </location>
</feature>
<feature type="transmembrane region" description="Helical" evidence="6">
    <location>
        <begin position="96"/>
        <end position="115"/>
    </location>
</feature>
<comment type="subcellular location">
    <subcellularLocation>
        <location evidence="1">Membrane</location>
        <topology evidence="1">Multi-pass membrane protein</topology>
    </subcellularLocation>
</comment>
<dbReference type="PROSITE" id="PS50850">
    <property type="entry name" value="MFS"/>
    <property type="match status" value="1"/>
</dbReference>
<keyword evidence="9" id="KW-1185">Reference proteome</keyword>
<protein>
    <submittedName>
        <fullName evidence="8">LAMI_0G17766g1_1</fullName>
    </submittedName>
</protein>
<keyword evidence="3 6" id="KW-0812">Transmembrane</keyword>
<keyword evidence="4 6" id="KW-1133">Transmembrane helix</keyword>
<dbReference type="EMBL" id="LT598469">
    <property type="protein sequence ID" value="SCV02310.1"/>
    <property type="molecule type" value="Genomic_DNA"/>
</dbReference>
<evidence type="ECO:0000313" key="9">
    <source>
        <dbReference type="Proteomes" id="UP000191024"/>
    </source>
</evidence>
<dbReference type="FunFam" id="1.20.1250.20:FF:000013">
    <property type="entry name" value="MFS general substrate transporter"/>
    <property type="match status" value="1"/>
</dbReference>
<evidence type="ECO:0000256" key="2">
    <source>
        <dbReference type="ARBA" id="ARBA00022448"/>
    </source>
</evidence>
<feature type="transmembrane region" description="Helical" evidence="6">
    <location>
        <begin position="182"/>
        <end position="204"/>
    </location>
</feature>
<dbReference type="FunFam" id="1.20.1250.20:FF:000188">
    <property type="entry name" value="MFS general substrate transporter"/>
    <property type="match status" value="1"/>
</dbReference>
<evidence type="ECO:0000259" key="7">
    <source>
        <dbReference type="PROSITE" id="PS50850"/>
    </source>
</evidence>
<dbReference type="GO" id="GO:0016020">
    <property type="term" value="C:membrane"/>
    <property type="evidence" value="ECO:0007669"/>
    <property type="project" value="UniProtKB-SubCell"/>
</dbReference>
<feature type="transmembrane region" description="Helical" evidence="6">
    <location>
        <begin position="377"/>
        <end position="399"/>
    </location>
</feature>
<feature type="transmembrane region" description="Helical" evidence="6">
    <location>
        <begin position="122"/>
        <end position="142"/>
    </location>
</feature>
<dbReference type="InterPro" id="IPR036259">
    <property type="entry name" value="MFS_trans_sf"/>
</dbReference>
<gene>
    <name evidence="8" type="ORF">LAMI_0G17766G</name>
</gene>
<feature type="transmembrane region" description="Helical" evidence="6">
    <location>
        <begin position="346"/>
        <end position="365"/>
    </location>
</feature>
<name>A0A1G4KD96_9SACH</name>
<dbReference type="InterPro" id="IPR020846">
    <property type="entry name" value="MFS_dom"/>
</dbReference>
<feature type="transmembrane region" description="Helical" evidence="6">
    <location>
        <begin position="148"/>
        <end position="170"/>
    </location>
</feature>
<evidence type="ECO:0000256" key="3">
    <source>
        <dbReference type="ARBA" id="ARBA00022692"/>
    </source>
</evidence>
<dbReference type="SUPFAM" id="SSF103473">
    <property type="entry name" value="MFS general substrate transporter"/>
    <property type="match status" value="1"/>
</dbReference>
<dbReference type="Pfam" id="PF07690">
    <property type="entry name" value="MFS_1"/>
    <property type="match status" value="1"/>
</dbReference>
<sequence>MLKKPESKIQVTDLDGGRTISEEGSISNGEVFLSEDGKLFDGTLEKTICWKFDLRILPMIAIMYLFNALDKGNISNAKTNHIDKDLGIVGQQWNNMLSIFYIPFVLFAFPLSLVIRRFNAANVIPILMFTFGSISMLSATAFDYGSLMAARWFLGICESAFLPGIIYYLSTFYRRHELARRLSIFYAAANIANAFSGLLAFGVFQIKNSKLQGWKILFLIEGGATVVFALVAFLYLPRCPENSHFLNQREKDCARWRIETDSSAKSVGSVSFKDAVKVFKHPVAIAWMLQEIVIGVPLNSINNWFPQIVQSLGKGTVQTNLYTVAPNVWGAVALIFLCFCSDYTRVRSVFIMIGVAVTLVGFVVFGCIDTKSHLGAAYFSCFLMTTGASVSSVLTSTWYNNNTPNENRRVVISAIGVPLANAAGLISTNIFRAKDAPKYLPALGITAGFGGAAILLIAGILAFMIFDNRRRNRRQGVSLTYKDVPTSELAEGPDNPNYRWMY</sequence>
<dbReference type="Gene3D" id="1.20.1250.20">
    <property type="entry name" value="MFS general substrate transporter like domains"/>
    <property type="match status" value="2"/>
</dbReference>
<dbReference type="Proteomes" id="UP000191024">
    <property type="component" value="Chromosome G"/>
</dbReference>
<dbReference type="AlphaFoldDB" id="A0A1G4KD96"/>
<dbReference type="OrthoDB" id="2962993at2759"/>
<proteinExistence type="predicted"/>
<evidence type="ECO:0000256" key="1">
    <source>
        <dbReference type="ARBA" id="ARBA00004141"/>
    </source>
</evidence>